<evidence type="ECO:0000256" key="1">
    <source>
        <dbReference type="SAM" id="MobiDB-lite"/>
    </source>
</evidence>
<evidence type="ECO:0000313" key="2">
    <source>
        <dbReference type="EMBL" id="KAK0435010.1"/>
    </source>
</evidence>
<name>A0AA39J2N8_ARMTA</name>
<protein>
    <submittedName>
        <fullName evidence="2">Uncharacterized protein</fullName>
    </submittedName>
</protein>
<organism evidence="2 3">
    <name type="scientific">Armillaria tabescens</name>
    <name type="common">Ringless honey mushroom</name>
    <name type="synonym">Agaricus tabescens</name>
    <dbReference type="NCBI Taxonomy" id="1929756"/>
    <lineage>
        <taxon>Eukaryota</taxon>
        <taxon>Fungi</taxon>
        <taxon>Dikarya</taxon>
        <taxon>Basidiomycota</taxon>
        <taxon>Agaricomycotina</taxon>
        <taxon>Agaricomycetes</taxon>
        <taxon>Agaricomycetidae</taxon>
        <taxon>Agaricales</taxon>
        <taxon>Marasmiineae</taxon>
        <taxon>Physalacriaceae</taxon>
        <taxon>Desarmillaria</taxon>
    </lineage>
</organism>
<proteinExistence type="predicted"/>
<evidence type="ECO:0000313" key="3">
    <source>
        <dbReference type="Proteomes" id="UP001175211"/>
    </source>
</evidence>
<feature type="region of interest" description="Disordered" evidence="1">
    <location>
        <begin position="62"/>
        <end position="93"/>
    </location>
</feature>
<dbReference type="EMBL" id="JAUEPS010000163">
    <property type="protein sequence ID" value="KAK0435010.1"/>
    <property type="molecule type" value="Genomic_DNA"/>
</dbReference>
<dbReference type="Proteomes" id="UP001175211">
    <property type="component" value="Unassembled WGS sequence"/>
</dbReference>
<accession>A0AA39J2N8</accession>
<dbReference type="GeneID" id="85354147"/>
<sequence length="126" mass="14171">MVNTSPGRGTTADSELMIVEEYQLARYGSVLFDPPEGPEVDDTPVPDDFSLTYSVAPGVSCSGLTEELSSDSPDTRELDSSHSTSEESPPVLEPVRKRKWRVKSLFRWAMRNFVELVKWRKFSSKL</sequence>
<dbReference type="RefSeq" id="XP_060321867.1">
    <property type="nucleotide sequence ID" value="XM_060470599.1"/>
</dbReference>
<comment type="caution">
    <text evidence="2">The sequence shown here is derived from an EMBL/GenBank/DDBJ whole genome shotgun (WGS) entry which is preliminary data.</text>
</comment>
<reference evidence="2" key="1">
    <citation type="submission" date="2023-06" db="EMBL/GenBank/DDBJ databases">
        <authorList>
            <consortium name="Lawrence Berkeley National Laboratory"/>
            <person name="Ahrendt S."/>
            <person name="Sahu N."/>
            <person name="Indic B."/>
            <person name="Wong-Bajracharya J."/>
            <person name="Merenyi Z."/>
            <person name="Ke H.-M."/>
            <person name="Monk M."/>
            <person name="Kocsube S."/>
            <person name="Drula E."/>
            <person name="Lipzen A."/>
            <person name="Balint B."/>
            <person name="Henrissat B."/>
            <person name="Andreopoulos B."/>
            <person name="Martin F.M."/>
            <person name="Harder C.B."/>
            <person name="Rigling D."/>
            <person name="Ford K.L."/>
            <person name="Foster G.D."/>
            <person name="Pangilinan J."/>
            <person name="Papanicolaou A."/>
            <person name="Barry K."/>
            <person name="LaButti K."/>
            <person name="Viragh M."/>
            <person name="Koriabine M."/>
            <person name="Yan M."/>
            <person name="Riley R."/>
            <person name="Champramary S."/>
            <person name="Plett K.L."/>
            <person name="Tsai I.J."/>
            <person name="Slot J."/>
            <person name="Sipos G."/>
            <person name="Plett J."/>
            <person name="Nagy L.G."/>
            <person name="Grigoriev I.V."/>
        </authorList>
    </citation>
    <scope>NUCLEOTIDE SEQUENCE</scope>
    <source>
        <strain evidence="2">CCBAS 213</strain>
    </source>
</reference>
<keyword evidence="3" id="KW-1185">Reference proteome</keyword>
<gene>
    <name evidence="2" type="ORF">EV420DRAFT_1488260</name>
</gene>
<dbReference type="AlphaFoldDB" id="A0AA39J2N8"/>